<evidence type="ECO:0000256" key="1">
    <source>
        <dbReference type="SAM" id="MobiDB-lite"/>
    </source>
</evidence>
<keyword evidence="2" id="KW-1133">Transmembrane helix</keyword>
<protein>
    <submittedName>
        <fullName evidence="4">Uncharacterized protein</fullName>
    </submittedName>
</protein>
<dbReference type="EMBL" id="JAWDJR010000012">
    <property type="protein sequence ID" value="KAK9965928.1"/>
    <property type="molecule type" value="Genomic_DNA"/>
</dbReference>
<sequence length="291" mass="32828">MNAVNSVQLFILVLTAVCRADDDVCSVTCMNVTETVGKEVNFTCSVSQKCSKSCIIRYKFYYPEKHDIPICRKDHLDSCEQKNNFTCSYTPTTEVMRQFRFFVQTMSGTLTTESTVNKADVCSVSCKNVTVGKEVTLTCSVPQTHPECCVKKYKLYYTENHKDKKDICRQDLQGSCEQRNSFTCRYNATKAMTGQFGFFVQTRSERKSTEFTVDIREYSKLADPGSTAPMFPGAVVGCFIIIIIIIFIIGMSAFCVKRFKCSNPSGSQIEYERGASEEPTMTTVNDQNETE</sequence>
<keyword evidence="3" id="KW-0732">Signal</keyword>
<keyword evidence="2" id="KW-0812">Transmembrane</keyword>
<feature type="region of interest" description="Disordered" evidence="1">
    <location>
        <begin position="270"/>
        <end position="291"/>
    </location>
</feature>
<keyword evidence="2" id="KW-0472">Membrane</keyword>
<evidence type="ECO:0000256" key="2">
    <source>
        <dbReference type="SAM" id="Phobius"/>
    </source>
</evidence>
<dbReference type="Proteomes" id="UP001479290">
    <property type="component" value="Unassembled WGS sequence"/>
</dbReference>
<keyword evidence="5" id="KW-1185">Reference proteome</keyword>
<evidence type="ECO:0000313" key="5">
    <source>
        <dbReference type="Proteomes" id="UP001479290"/>
    </source>
</evidence>
<proteinExistence type="predicted"/>
<reference evidence="4 5" key="1">
    <citation type="submission" date="2024-05" db="EMBL/GenBank/DDBJ databases">
        <title>A high-quality chromosomal-level genome assembly of Topmouth culter (Culter alburnus).</title>
        <authorList>
            <person name="Zhao H."/>
        </authorList>
    </citation>
    <scope>NUCLEOTIDE SEQUENCE [LARGE SCALE GENOMIC DNA]</scope>
    <source>
        <strain evidence="4">CATC2023</strain>
        <tissue evidence="4">Muscle</tissue>
    </source>
</reference>
<name>A0AAW1ZYI7_CULAL</name>
<gene>
    <name evidence="4" type="ORF">ABG768_004990</name>
</gene>
<feature type="chain" id="PRO_5043508967" evidence="3">
    <location>
        <begin position="21"/>
        <end position="291"/>
    </location>
</feature>
<evidence type="ECO:0000313" key="4">
    <source>
        <dbReference type="EMBL" id="KAK9965928.1"/>
    </source>
</evidence>
<feature type="transmembrane region" description="Helical" evidence="2">
    <location>
        <begin position="230"/>
        <end position="256"/>
    </location>
</feature>
<evidence type="ECO:0000256" key="3">
    <source>
        <dbReference type="SAM" id="SignalP"/>
    </source>
</evidence>
<dbReference type="AlphaFoldDB" id="A0AAW1ZYI7"/>
<feature type="compositionally biased region" description="Polar residues" evidence="1">
    <location>
        <begin position="279"/>
        <end position="291"/>
    </location>
</feature>
<feature type="signal peptide" evidence="3">
    <location>
        <begin position="1"/>
        <end position="20"/>
    </location>
</feature>
<organism evidence="4 5">
    <name type="scientific">Culter alburnus</name>
    <name type="common">Topmouth culter</name>
    <dbReference type="NCBI Taxonomy" id="194366"/>
    <lineage>
        <taxon>Eukaryota</taxon>
        <taxon>Metazoa</taxon>
        <taxon>Chordata</taxon>
        <taxon>Craniata</taxon>
        <taxon>Vertebrata</taxon>
        <taxon>Euteleostomi</taxon>
        <taxon>Actinopterygii</taxon>
        <taxon>Neopterygii</taxon>
        <taxon>Teleostei</taxon>
        <taxon>Ostariophysi</taxon>
        <taxon>Cypriniformes</taxon>
        <taxon>Xenocyprididae</taxon>
        <taxon>Xenocypridinae</taxon>
        <taxon>Culter</taxon>
    </lineage>
</organism>
<comment type="caution">
    <text evidence="4">The sequence shown here is derived from an EMBL/GenBank/DDBJ whole genome shotgun (WGS) entry which is preliminary data.</text>
</comment>
<accession>A0AAW1ZYI7</accession>